<evidence type="ECO:0000259" key="4">
    <source>
        <dbReference type="PROSITE" id="PS50995"/>
    </source>
</evidence>
<dbReference type="PANTHER" id="PTHR42756">
    <property type="entry name" value="TRANSCRIPTIONAL REGULATOR, MARR"/>
    <property type="match status" value="1"/>
</dbReference>
<accession>A0A4R4E7C7</accession>
<dbReference type="Gene3D" id="1.10.10.10">
    <property type="entry name" value="Winged helix-like DNA-binding domain superfamily/Winged helix DNA-binding domain"/>
    <property type="match status" value="1"/>
</dbReference>
<evidence type="ECO:0000313" key="5">
    <source>
        <dbReference type="EMBL" id="TCZ74710.1"/>
    </source>
</evidence>
<evidence type="ECO:0000256" key="3">
    <source>
        <dbReference type="ARBA" id="ARBA00023163"/>
    </source>
</evidence>
<keyword evidence="3" id="KW-0804">Transcription</keyword>
<dbReference type="PANTHER" id="PTHR42756:SF1">
    <property type="entry name" value="TRANSCRIPTIONAL REPRESSOR OF EMRAB OPERON"/>
    <property type="match status" value="1"/>
</dbReference>
<feature type="domain" description="HTH marR-type" evidence="4">
    <location>
        <begin position="14"/>
        <end position="146"/>
    </location>
</feature>
<dbReference type="PROSITE" id="PS50995">
    <property type="entry name" value="HTH_MARR_2"/>
    <property type="match status" value="1"/>
</dbReference>
<proteinExistence type="predicted"/>
<evidence type="ECO:0000256" key="2">
    <source>
        <dbReference type="ARBA" id="ARBA00023125"/>
    </source>
</evidence>
<keyword evidence="1" id="KW-0805">Transcription regulation</keyword>
<organism evidence="5 6">
    <name type="scientific">Paenibacillus albiflavus</name>
    <dbReference type="NCBI Taxonomy" id="2545760"/>
    <lineage>
        <taxon>Bacteria</taxon>
        <taxon>Bacillati</taxon>
        <taxon>Bacillota</taxon>
        <taxon>Bacilli</taxon>
        <taxon>Bacillales</taxon>
        <taxon>Paenibacillaceae</taxon>
        <taxon>Paenibacillus</taxon>
    </lineage>
</organism>
<protein>
    <submittedName>
        <fullName evidence="5">MarR family transcriptional regulator</fullName>
    </submittedName>
</protein>
<dbReference type="SUPFAM" id="SSF46785">
    <property type="entry name" value="Winged helix' DNA-binding domain"/>
    <property type="match status" value="1"/>
</dbReference>
<dbReference type="PRINTS" id="PR00598">
    <property type="entry name" value="HTHMARR"/>
</dbReference>
<name>A0A4R4E7C7_9BACL</name>
<dbReference type="GO" id="GO:0003700">
    <property type="term" value="F:DNA-binding transcription factor activity"/>
    <property type="evidence" value="ECO:0007669"/>
    <property type="project" value="InterPro"/>
</dbReference>
<sequence length="159" mass="18309">MLPGDDHPLPIDVLHELFRTTHYIERQFEARLAELHMPYQISGPRLRLLTVVSESGRIRMNELAIKLGVKARTVTDFVDALEQDKLLIRVPDPTDRRAILIQLTELAQTNINHVLKVQSEIASKLLGNFSQEERKQFFDLLLRLMEGKEAPPCICDEEK</sequence>
<gene>
    <name evidence="5" type="ORF">E0485_19280</name>
</gene>
<dbReference type="Pfam" id="PF01047">
    <property type="entry name" value="MarR"/>
    <property type="match status" value="1"/>
</dbReference>
<dbReference type="RefSeq" id="WP_132419703.1">
    <property type="nucleotide sequence ID" value="NZ_SKFG01000024.1"/>
</dbReference>
<reference evidence="5 6" key="1">
    <citation type="submission" date="2019-03" db="EMBL/GenBank/DDBJ databases">
        <authorList>
            <person name="Kim M.K.M."/>
        </authorList>
    </citation>
    <scope>NUCLEOTIDE SEQUENCE [LARGE SCALE GENOMIC DNA]</scope>
    <source>
        <strain evidence="5 6">18JY21-1</strain>
    </source>
</reference>
<dbReference type="InterPro" id="IPR036390">
    <property type="entry name" value="WH_DNA-bd_sf"/>
</dbReference>
<dbReference type="EMBL" id="SKFG01000024">
    <property type="protein sequence ID" value="TCZ74710.1"/>
    <property type="molecule type" value="Genomic_DNA"/>
</dbReference>
<dbReference type="AlphaFoldDB" id="A0A4R4E7C7"/>
<dbReference type="SMART" id="SM00347">
    <property type="entry name" value="HTH_MARR"/>
    <property type="match status" value="1"/>
</dbReference>
<keyword evidence="2" id="KW-0238">DNA-binding</keyword>
<keyword evidence="6" id="KW-1185">Reference proteome</keyword>
<evidence type="ECO:0000256" key="1">
    <source>
        <dbReference type="ARBA" id="ARBA00023015"/>
    </source>
</evidence>
<dbReference type="InterPro" id="IPR000835">
    <property type="entry name" value="HTH_MarR-typ"/>
</dbReference>
<dbReference type="Proteomes" id="UP000295418">
    <property type="component" value="Unassembled WGS sequence"/>
</dbReference>
<dbReference type="OrthoDB" id="9799747at2"/>
<comment type="caution">
    <text evidence="5">The sequence shown here is derived from an EMBL/GenBank/DDBJ whole genome shotgun (WGS) entry which is preliminary data.</text>
</comment>
<dbReference type="InterPro" id="IPR036388">
    <property type="entry name" value="WH-like_DNA-bd_sf"/>
</dbReference>
<evidence type="ECO:0000313" key="6">
    <source>
        <dbReference type="Proteomes" id="UP000295418"/>
    </source>
</evidence>
<dbReference type="GO" id="GO:0003677">
    <property type="term" value="F:DNA binding"/>
    <property type="evidence" value="ECO:0007669"/>
    <property type="project" value="UniProtKB-KW"/>
</dbReference>